<dbReference type="Proteomes" id="UP001153334">
    <property type="component" value="Unassembled WGS sequence"/>
</dbReference>
<evidence type="ECO:0000313" key="2">
    <source>
        <dbReference type="Proteomes" id="UP001153334"/>
    </source>
</evidence>
<dbReference type="EMBL" id="JAPESX010000524">
    <property type="protein sequence ID" value="KAJ8120882.1"/>
    <property type="molecule type" value="Genomic_DNA"/>
</dbReference>
<gene>
    <name evidence="1" type="ORF">ONZ43_g2525</name>
</gene>
<comment type="caution">
    <text evidence="1">The sequence shown here is derived from an EMBL/GenBank/DDBJ whole genome shotgun (WGS) entry which is preliminary data.</text>
</comment>
<name>A0ACC2J0N0_9PEZI</name>
<organism evidence="1 2">
    <name type="scientific">Nemania bipapillata</name>
    <dbReference type="NCBI Taxonomy" id="110536"/>
    <lineage>
        <taxon>Eukaryota</taxon>
        <taxon>Fungi</taxon>
        <taxon>Dikarya</taxon>
        <taxon>Ascomycota</taxon>
        <taxon>Pezizomycotina</taxon>
        <taxon>Sordariomycetes</taxon>
        <taxon>Xylariomycetidae</taxon>
        <taxon>Xylariales</taxon>
        <taxon>Xylariaceae</taxon>
        <taxon>Nemania</taxon>
    </lineage>
</organism>
<evidence type="ECO:0000313" key="1">
    <source>
        <dbReference type="EMBL" id="KAJ8120882.1"/>
    </source>
</evidence>
<reference evidence="1" key="1">
    <citation type="submission" date="2022-11" db="EMBL/GenBank/DDBJ databases">
        <title>Genome Sequence of Nemania bipapillata.</title>
        <authorList>
            <person name="Buettner E."/>
        </authorList>
    </citation>
    <scope>NUCLEOTIDE SEQUENCE</scope>
    <source>
        <strain evidence="1">CP14</strain>
    </source>
</reference>
<sequence length="80" mass="8643">MTTTDMGSGEFPNAGFGKSAYIHNIQYINSDNNYQDYNGQNQLVVSDTARYNLITSWSSGTSWGSYFYLGGPGAGGQINA</sequence>
<proteinExistence type="predicted"/>
<keyword evidence="2" id="KW-1185">Reference proteome</keyword>
<accession>A0ACC2J0N0</accession>
<protein>
    <submittedName>
        <fullName evidence="1">Uncharacterized protein</fullName>
    </submittedName>
</protein>